<keyword evidence="2" id="KW-1185">Reference proteome</keyword>
<evidence type="ECO:0000313" key="2">
    <source>
        <dbReference type="Proteomes" id="UP001358586"/>
    </source>
</evidence>
<reference evidence="1 2" key="1">
    <citation type="submission" date="2023-03" db="EMBL/GenBank/DDBJ databases">
        <title>WGS of Gossypium arboreum.</title>
        <authorList>
            <person name="Yu D."/>
        </authorList>
    </citation>
    <scope>NUCLEOTIDE SEQUENCE [LARGE SCALE GENOMIC DNA]</scope>
    <source>
        <tissue evidence="1">Leaf</tissue>
    </source>
</reference>
<comment type="caution">
    <text evidence="1">The sequence shown here is derived from an EMBL/GenBank/DDBJ whole genome shotgun (WGS) entry which is preliminary data.</text>
</comment>
<accession>A0ABR0Q9F2</accession>
<dbReference type="EMBL" id="JARKNE010000004">
    <property type="protein sequence ID" value="KAK5835508.1"/>
    <property type="molecule type" value="Genomic_DNA"/>
</dbReference>
<dbReference type="Proteomes" id="UP001358586">
    <property type="component" value="Chromosome 4"/>
</dbReference>
<sequence length="227" mass="26126">MPCEPHGHMGFKTDNDLIKESRPDGAEIVIISELEPIPIKPKDGGSDSERPNNARWIDLSFTTYAPLSHMCNVDFAAEGKLEFLELPHKRLGHASSLTTFSDLEVRIEFSFKDTLAAIVKWYNIKHGVNFHVTKSQVEKYKAKRAMYGTICLWKIMASVRKKSKFWVIRKYTAPHTYVVKDSLDFDVYNHIGNEWEDFQSKWKQIAGFFIPNSPKIDGDENLEELDD</sequence>
<protein>
    <recommendedName>
        <fullName evidence="3">Transposase MuDR plant domain-containing protein</fullName>
    </recommendedName>
</protein>
<evidence type="ECO:0000313" key="1">
    <source>
        <dbReference type="EMBL" id="KAK5835508.1"/>
    </source>
</evidence>
<name>A0ABR0Q9F2_GOSAR</name>
<gene>
    <name evidence="1" type="ORF">PVK06_011199</name>
</gene>
<organism evidence="1 2">
    <name type="scientific">Gossypium arboreum</name>
    <name type="common">Tree cotton</name>
    <name type="synonym">Gossypium nanking</name>
    <dbReference type="NCBI Taxonomy" id="29729"/>
    <lineage>
        <taxon>Eukaryota</taxon>
        <taxon>Viridiplantae</taxon>
        <taxon>Streptophyta</taxon>
        <taxon>Embryophyta</taxon>
        <taxon>Tracheophyta</taxon>
        <taxon>Spermatophyta</taxon>
        <taxon>Magnoliopsida</taxon>
        <taxon>eudicotyledons</taxon>
        <taxon>Gunneridae</taxon>
        <taxon>Pentapetalae</taxon>
        <taxon>rosids</taxon>
        <taxon>malvids</taxon>
        <taxon>Malvales</taxon>
        <taxon>Malvaceae</taxon>
        <taxon>Malvoideae</taxon>
        <taxon>Gossypium</taxon>
    </lineage>
</organism>
<evidence type="ECO:0008006" key="3">
    <source>
        <dbReference type="Google" id="ProtNLM"/>
    </source>
</evidence>
<proteinExistence type="predicted"/>